<evidence type="ECO:0000256" key="7">
    <source>
        <dbReference type="ARBA" id="ARBA00022824"/>
    </source>
</evidence>
<keyword evidence="12" id="KW-0245">EGF-like domain</keyword>
<evidence type="ECO:0000256" key="14">
    <source>
        <dbReference type="SAM" id="Phobius"/>
    </source>
</evidence>
<dbReference type="Gene3D" id="3.40.50.300">
    <property type="entry name" value="P-loop containing nucleotide triphosphate hydrolases"/>
    <property type="match status" value="1"/>
</dbReference>
<reference evidence="18" key="1">
    <citation type="submission" date="2023-08" db="EMBL/GenBank/DDBJ databases">
        <title>Black Yeasts Isolated from many extreme environments.</title>
        <authorList>
            <person name="Coleine C."/>
            <person name="Stajich J.E."/>
            <person name="Selbmann L."/>
        </authorList>
    </citation>
    <scope>NUCLEOTIDE SEQUENCE</scope>
    <source>
        <strain evidence="18">CCFEE 5401</strain>
    </source>
</reference>
<evidence type="ECO:0000256" key="2">
    <source>
        <dbReference type="ARBA" id="ARBA00005814"/>
    </source>
</evidence>
<comment type="caution">
    <text evidence="12">Lacks conserved residue(s) required for the propagation of feature annotation.</text>
</comment>
<feature type="transmembrane region" description="Helical" evidence="14">
    <location>
        <begin position="1077"/>
        <end position="1097"/>
    </location>
</feature>
<feature type="chain" id="PRO_5042958558" description="ABC transporter domain-containing protein" evidence="15">
    <location>
        <begin position="23"/>
        <end position="1100"/>
    </location>
</feature>
<organism evidence="18 19">
    <name type="scientific">Meristemomyces frigidus</name>
    <dbReference type="NCBI Taxonomy" id="1508187"/>
    <lineage>
        <taxon>Eukaryota</taxon>
        <taxon>Fungi</taxon>
        <taxon>Dikarya</taxon>
        <taxon>Ascomycota</taxon>
        <taxon>Pezizomycotina</taxon>
        <taxon>Dothideomycetes</taxon>
        <taxon>Dothideomycetidae</taxon>
        <taxon>Mycosphaerellales</taxon>
        <taxon>Teratosphaeriaceae</taxon>
        <taxon>Meristemomyces</taxon>
    </lineage>
</organism>
<dbReference type="Pfam" id="PF00005">
    <property type="entry name" value="ABC_tran"/>
    <property type="match status" value="1"/>
</dbReference>
<evidence type="ECO:0000313" key="19">
    <source>
        <dbReference type="Proteomes" id="UP001310890"/>
    </source>
</evidence>
<evidence type="ECO:0000256" key="12">
    <source>
        <dbReference type="PROSITE-ProRule" id="PRU00076"/>
    </source>
</evidence>
<evidence type="ECO:0000256" key="15">
    <source>
        <dbReference type="SAM" id="SignalP"/>
    </source>
</evidence>
<dbReference type="InterPro" id="IPR017871">
    <property type="entry name" value="ABC_transporter-like_CS"/>
</dbReference>
<comment type="similarity">
    <text evidence="2">Belongs to the ABC transporter superfamily. ABCG family. Eye pigment precursor importer (TC 3.A.1.204) subfamily.</text>
</comment>
<dbReference type="PANTHER" id="PTHR48041">
    <property type="entry name" value="ABC TRANSPORTER G FAMILY MEMBER 28"/>
    <property type="match status" value="1"/>
</dbReference>
<evidence type="ECO:0008006" key="20">
    <source>
        <dbReference type="Google" id="ProtNLM"/>
    </source>
</evidence>
<name>A0AAN7TBU1_9PEZI</name>
<feature type="region of interest" description="Disordered" evidence="13">
    <location>
        <begin position="678"/>
        <end position="768"/>
    </location>
</feature>
<dbReference type="PROSITE" id="PS00022">
    <property type="entry name" value="EGF_1"/>
    <property type="match status" value="1"/>
</dbReference>
<evidence type="ECO:0000259" key="16">
    <source>
        <dbReference type="PROSITE" id="PS50026"/>
    </source>
</evidence>
<dbReference type="InterPro" id="IPR003593">
    <property type="entry name" value="AAA+_ATPase"/>
</dbReference>
<evidence type="ECO:0000256" key="9">
    <source>
        <dbReference type="ARBA" id="ARBA00022989"/>
    </source>
</evidence>
<evidence type="ECO:0000313" key="18">
    <source>
        <dbReference type="EMBL" id="KAK5109102.1"/>
    </source>
</evidence>
<dbReference type="PROSITE" id="PS50026">
    <property type="entry name" value="EGF_3"/>
    <property type="match status" value="1"/>
</dbReference>
<keyword evidence="7" id="KW-0256">Endoplasmic reticulum</keyword>
<gene>
    <name evidence="18" type="ORF">LTR62_007559</name>
</gene>
<dbReference type="InterPro" id="IPR013525">
    <property type="entry name" value="ABC2_TM"/>
</dbReference>
<feature type="signal peptide" evidence="15">
    <location>
        <begin position="1"/>
        <end position="22"/>
    </location>
</feature>
<evidence type="ECO:0000256" key="13">
    <source>
        <dbReference type="SAM" id="MobiDB-lite"/>
    </source>
</evidence>
<protein>
    <recommendedName>
        <fullName evidence="20">ABC transporter domain-containing protein</fullName>
    </recommendedName>
</protein>
<keyword evidence="3" id="KW-0813">Transport</keyword>
<evidence type="ECO:0000256" key="11">
    <source>
        <dbReference type="ARBA" id="ARBA00023180"/>
    </source>
</evidence>
<comment type="subcellular location">
    <subcellularLocation>
        <location evidence="1">Endoplasmic reticulum membrane</location>
        <topology evidence="1">Multi-pass membrane protein</topology>
    </subcellularLocation>
</comment>
<feature type="transmembrane region" description="Helical" evidence="14">
    <location>
        <begin position="922"/>
        <end position="946"/>
    </location>
</feature>
<evidence type="ECO:0000259" key="17">
    <source>
        <dbReference type="PROSITE" id="PS50893"/>
    </source>
</evidence>
<dbReference type="CDD" id="cd03213">
    <property type="entry name" value="ABCG_EPDR"/>
    <property type="match status" value="1"/>
</dbReference>
<keyword evidence="12" id="KW-1015">Disulfide bond</keyword>
<feature type="transmembrane region" description="Helical" evidence="14">
    <location>
        <begin position="845"/>
        <end position="868"/>
    </location>
</feature>
<evidence type="ECO:0000256" key="6">
    <source>
        <dbReference type="ARBA" id="ARBA00022741"/>
    </source>
</evidence>
<feature type="domain" description="ABC transporter" evidence="17">
    <location>
        <begin position="379"/>
        <end position="621"/>
    </location>
</feature>
<dbReference type="Pfam" id="PF19055">
    <property type="entry name" value="ABC2_membrane_7"/>
    <property type="match status" value="1"/>
</dbReference>
<keyword evidence="9 14" id="KW-1133">Transmembrane helix</keyword>
<feature type="disulfide bond" evidence="12">
    <location>
        <begin position="95"/>
        <end position="112"/>
    </location>
</feature>
<evidence type="ECO:0000256" key="1">
    <source>
        <dbReference type="ARBA" id="ARBA00004477"/>
    </source>
</evidence>
<dbReference type="PROSITE" id="PS50893">
    <property type="entry name" value="ABC_TRANSPORTER_2"/>
    <property type="match status" value="1"/>
</dbReference>
<sequence length="1100" mass="121080">MWQTVCATAAVVLHLLPHTVSAAGQTQQYYTTNDALLSQPNPFGLFEKRPEDCPPCFNCNLDDFVCLQYANCTRSSGKCSCPPGFGGEDCSAPLCGSLAEGKDRAPRDGAECECSEGWEGINCNVCKTNDACRAMLPPVQADDAVCYREGLVVNENYQMCDITNRKIRDQLKEKKPQATFSCNAPRNDCNFQFWVDHIESFYCALEDCDWTAQATAAHNTTSYKCQKVKCSCVPGRMLCGAENSIDITDFLDQEIKGPASFTTVRTEGGSDSDGSKFSEPAMNGLISSVFGDESITLQCHSGECLSKLDVPGYQRPVKKINTPLIAGVIAGCALFIVAVILLVFFLSRRSARRHGPIYLSNDEEEENAKLLADHKPAALYFENASYNLKGKQILSGITGSVHPGELLAIMGASGAGKTSFLDILARKRKRGMVSGDFWLNGEKVGDEEFRSATGFVDQDDTMLATLTVHETILDSALLRLPKEMSVAAKTQKAEDVERQLGIYHIRNQQIGSEEGNGRGISGGEKRRVGIACELVTSPSILFLDEPTSGLDAYNAFNVVECLVTLVKTYNRTVVFTIHQPRSNIVALFDQLILLAQGRTVYSGPFDKCQSYFDSIGYACPSGFNIADYLVDLTMHAAAPADPEEDVQYPEGLDVDRRSTTAGSTMAVKSIPSVSNISIGNSVASRGESERPKPKRKTSIRQQQERQLFTRKSTSDGAQNNAASLRSEGDSVLGDEERQHWVKMSKQQGYPPPPIDEDQHDLPPSMAGTTGTNLDLLLTAYQNSDVAETLRDDINTASQTATTNGHANGTNGSTAKKTNAYNKPRIHTQIAILCRRTWRNLYRNPMLMLTHYAIAILLAVFTGILFYGLTFDLAGFQNRLGFFFFMLALFGFSTLTSLTVFAPERLLFVRERAKGYYHPFAYYLSKMIFDIVPLRLIPPLIMGVILYPMTGLVPAWAEFFKFILFILLFNLAAATIVLFIGICVKNQGVANLLGVLVMLFSLLFGGFLLNQNTIPKAGTWLQSLSIFHYAFEGLIVNEARYLTLVDNQYGLDITVPGSAILSSFGFNTLALWRDVIGLSVYCGVFLVLGYLALHFFLVERR</sequence>
<evidence type="ECO:0000256" key="10">
    <source>
        <dbReference type="ARBA" id="ARBA00023136"/>
    </source>
</evidence>
<dbReference type="Gene3D" id="2.10.25.10">
    <property type="entry name" value="Laminin"/>
    <property type="match status" value="1"/>
</dbReference>
<dbReference type="InterPro" id="IPR043926">
    <property type="entry name" value="ABCG_dom"/>
</dbReference>
<dbReference type="InterPro" id="IPR027417">
    <property type="entry name" value="P-loop_NTPase"/>
</dbReference>
<feature type="compositionally biased region" description="Polar residues" evidence="13">
    <location>
        <begin position="699"/>
        <end position="723"/>
    </location>
</feature>
<dbReference type="PROSITE" id="PS00211">
    <property type="entry name" value="ABC_TRANSPORTER_1"/>
    <property type="match status" value="1"/>
</dbReference>
<dbReference type="Pfam" id="PF01061">
    <property type="entry name" value="ABC2_membrane"/>
    <property type="match status" value="1"/>
</dbReference>
<keyword evidence="5 15" id="KW-0732">Signal</keyword>
<dbReference type="InterPro" id="IPR050352">
    <property type="entry name" value="ABCG_transporters"/>
</dbReference>
<accession>A0AAN7TBU1</accession>
<comment type="caution">
    <text evidence="18">The sequence shown here is derived from an EMBL/GenBank/DDBJ whole genome shotgun (WGS) entry which is preliminary data.</text>
</comment>
<feature type="transmembrane region" description="Helical" evidence="14">
    <location>
        <begin position="988"/>
        <end position="1007"/>
    </location>
</feature>
<evidence type="ECO:0000256" key="4">
    <source>
        <dbReference type="ARBA" id="ARBA00022692"/>
    </source>
</evidence>
<dbReference type="GO" id="GO:0016887">
    <property type="term" value="F:ATP hydrolysis activity"/>
    <property type="evidence" value="ECO:0007669"/>
    <property type="project" value="InterPro"/>
</dbReference>
<dbReference type="EMBL" id="JAVRRL010000071">
    <property type="protein sequence ID" value="KAK5109102.1"/>
    <property type="molecule type" value="Genomic_DNA"/>
</dbReference>
<feature type="transmembrane region" description="Helical" evidence="14">
    <location>
        <begin position="958"/>
        <end position="981"/>
    </location>
</feature>
<feature type="transmembrane region" description="Helical" evidence="14">
    <location>
        <begin position="324"/>
        <end position="346"/>
    </location>
</feature>
<dbReference type="Proteomes" id="UP001310890">
    <property type="component" value="Unassembled WGS sequence"/>
</dbReference>
<feature type="domain" description="EGF-like" evidence="16">
    <location>
        <begin position="86"/>
        <end position="124"/>
    </location>
</feature>
<keyword evidence="11" id="KW-0325">Glycoprotein</keyword>
<feature type="transmembrane region" description="Helical" evidence="14">
    <location>
        <begin position="880"/>
        <end position="901"/>
    </location>
</feature>
<dbReference type="FunFam" id="3.40.50.300:FF:000702">
    <property type="entry name" value="ABC transporter (Adp1)"/>
    <property type="match status" value="1"/>
</dbReference>
<dbReference type="InterPro" id="IPR003439">
    <property type="entry name" value="ABC_transporter-like_ATP-bd"/>
</dbReference>
<keyword evidence="10 14" id="KW-0472">Membrane</keyword>
<keyword evidence="8" id="KW-0067">ATP-binding</keyword>
<keyword evidence="4 14" id="KW-0812">Transmembrane</keyword>
<dbReference type="GO" id="GO:0005789">
    <property type="term" value="C:endoplasmic reticulum membrane"/>
    <property type="evidence" value="ECO:0007669"/>
    <property type="project" value="UniProtKB-SubCell"/>
</dbReference>
<evidence type="ECO:0000256" key="8">
    <source>
        <dbReference type="ARBA" id="ARBA00022840"/>
    </source>
</evidence>
<dbReference type="AlphaFoldDB" id="A0AAN7TBU1"/>
<proteinExistence type="inferred from homology"/>
<evidence type="ECO:0000256" key="5">
    <source>
        <dbReference type="ARBA" id="ARBA00022729"/>
    </source>
</evidence>
<dbReference type="SUPFAM" id="SSF52540">
    <property type="entry name" value="P-loop containing nucleoside triphosphate hydrolases"/>
    <property type="match status" value="1"/>
</dbReference>
<dbReference type="GO" id="GO:0140359">
    <property type="term" value="F:ABC-type transporter activity"/>
    <property type="evidence" value="ECO:0007669"/>
    <property type="project" value="InterPro"/>
</dbReference>
<dbReference type="InterPro" id="IPR000742">
    <property type="entry name" value="EGF"/>
</dbReference>
<dbReference type="PANTHER" id="PTHR48041:SF2">
    <property type="entry name" value="ATP-DEPENDENT PERMEASE-RELATED"/>
    <property type="match status" value="1"/>
</dbReference>
<feature type="disulfide bond" evidence="12">
    <location>
        <begin position="114"/>
        <end position="123"/>
    </location>
</feature>
<keyword evidence="6" id="KW-0547">Nucleotide-binding</keyword>
<evidence type="ECO:0000256" key="3">
    <source>
        <dbReference type="ARBA" id="ARBA00022448"/>
    </source>
</evidence>
<dbReference type="GO" id="GO:0005524">
    <property type="term" value="F:ATP binding"/>
    <property type="evidence" value="ECO:0007669"/>
    <property type="project" value="UniProtKB-KW"/>
</dbReference>
<dbReference type="SMART" id="SM00382">
    <property type="entry name" value="AAA"/>
    <property type="match status" value="1"/>
</dbReference>